<keyword evidence="2" id="KW-0067">ATP-binding</keyword>
<evidence type="ECO:0000256" key="2">
    <source>
        <dbReference type="ARBA" id="ARBA00022840"/>
    </source>
</evidence>
<accession>A0A8X7T9C7</accession>
<dbReference type="GO" id="GO:0005783">
    <property type="term" value="C:endoplasmic reticulum"/>
    <property type="evidence" value="ECO:0007669"/>
    <property type="project" value="TreeGrafter"/>
</dbReference>
<keyword evidence="1" id="KW-0547">Nucleotide-binding</keyword>
<proteinExistence type="predicted"/>
<organism evidence="4 5">
    <name type="scientific">Candida parapsilosis</name>
    <name type="common">Yeast</name>
    <dbReference type="NCBI Taxonomy" id="5480"/>
    <lineage>
        <taxon>Eukaryota</taxon>
        <taxon>Fungi</taxon>
        <taxon>Dikarya</taxon>
        <taxon>Ascomycota</taxon>
        <taxon>Saccharomycotina</taxon>
        <taxon>Pichiomycetes</taxon>
        <taxon>Debaryomycetaceae</taxon>
        <taxon>Candida/Lodderomyces clade</taxon>
        <taxon>Candida</taxon>
    </lineage>
</organism>
<dbReference type="GO" id="GO:0016020">
    <property type="term" value="C:membrane"/>
    <property type="evidence" value="ECO:0007669"/>
    <property type="project" value="TreeGrafter"/>
</dbReference>
<feature type="domain" description="AMP-dependent synthetase/ligase" evidence="3">
    <location>
        <begin position="147"/>
        <end position="529"/>
    </location>
</feature>
<dbReference type="GO" id="GO:0005524">
    <property type="term" value="F:ATP binding"/>
    <property type="evidence" value="ECO:0007669"/>
    <property type="project" value="UniProtKB-KW"/>
</dbReference>
<evidence type="ECO:0000256" key="1">
    <source>
        <dbReference type="ARBA" id="ARBA00022741"/>
    </source>
</evidence>
<sequence length="720" mass="81423">MSLIDESPERIYELIKETVPLHPSLISKAVALPDTEEDGYSPVYRSGYSPDRLISRMHNSLDTLYALFEFGYKFYKDRRAFGVRQKLPDGTLGKYQWQTYKTVRQRRNNLASGVFFVLENNPYRGNSEIHQNLQYDPSKKNKSFVLTIFSPNRAEWALADMACIAYSITNTALYDTLGPATSQYILELTESPIVLCSKDKIERLVALKKAHPALVNLIVIVSMDKLDDVKDAHLKPLAAANKIALYDYDQVEKLGETNPLDPIPPTPDTIFTISFTSGTTGAHPKGVVLTHANAVAASTFRYVKDFKPSGIRLYSFLPMAHIFERGNIQQALNIGAEIGFPSSTGITSLYDDVKELQPSPLPTVPRILSKLLAAVKAETVNNTEKPWVKYIYTRAINEKLRMQAQPRDDDSNPRHPVYDVFLDALREKFGLRSVEYMVTGSSPNSPDTLKFLKAALNIGISNGYGSTESFAGIMRTKSFDHNPGSVGPIGITTEFRLKDLPEMNYTTKDKEGPRGELLLRGPQIFREYYKNPEATAEAFDEDGWFHTGDVARVDPENDNRLFIIDRAKNFFKLAQGEFVTPEKIENVYLATNPHLQQLFVHGNSLESYLVGIVGLDPVTIGSYLKEKFNDEICNQNDILRLLNDPVNKKKFLLDLNAAAKDELQGFEKLHNVEIYFEPLTVERDIITPTQKIKRPLCTKFFQENLNRMYQEGSILRNEKL</sequence>
<gene>
    <name evidence="4" type="ORF">FOB60_004089</name>
</gene>
<dbReference type="InterPro" id="IPR042099">
    <property type="entry name" value="ANL_N_sf"/>
</dbReference>
<dbReference type="Pfam" id="PF00501">
    <property type="entry name" value="AMP-binding"/>
    <property type="match status" value="1"/>
</dbReference>
<dbReference type="PANTHER" id="PTHR43272">
    <property type="entry name" value="LONG-CHAIN-FATTY-ACID--COA LIGASE"/>
    <property type="match status" value="1"/>
</dbReference>
<dbReference type="Gene3D" id="3.40.50.12780">
    <property type="entry name" value="N-terminal domain of ligase-like"/>
    <property type="match status" value="1"/>
</dbReference>
<evidence type="ECO:0000313" key="4">
    <source>
        <dbReference type="EMBL" id="KAF6048705.1"/>
    </source>
</evidence>
<dbReference type="AlphaFoldDB" id="A0A8X7T9C7"/>
<dbReference type="EMBL" id="JABWAB010000006">
    <property type="protein sequence ID" value="KAF6048705.1"/>
    <property type="molecule type" value="Genomic_DNA"/>
</dbReference>
<name>A0A8X7T9C7_CANPA</name>
<dbReference type="InterPro" id="IPR000873">
    <property type="entry name" value="AMP-dep_synth/lig_dom"/>
</dbReference>
<dbReference type="GO" id="GO:0004467">
    <property type="term" value="F:long-chain fatty acid-CoA ligase activity"/>
    <property type="evidence" value="ECO:0007669"/>
    <property type="project" value="TreeGrafter"/>
</dbReference>
<comment type="caution">
    <text evidence="4">The sequence shown here is derived from an EMBL/GenBank/DDBJ whole genome shotgun (WGS) entry which is preliminary data.</text>
</comment>
<evidence type="ECO:0000313" key="5">
    <source>
        <dbReference type="Proteomes" id="UP000590412"/>
    </source>
</evidence>
<dbReference type="PANTHER" id="PTHR43272:SF33">
    <property type="entry name" value="AMP-BINDING DOMAIN-CONTAINING PROTEIN-RELATED"/>
    <property type="match status" value="1"/>
</dbReference>
<dbReference type="Proteomes" id="UP000590412">
    <property type="component" value="Unassembled WGS sequence"/>
</dbReference>
<evidence type="ECO:0000259" key="3">
    <source>
        <dbReference type="Pfam" id="PF00501"/>
    </source>
</evidence>
<reference evidence="4" key="1">
    <citation type="submission" date="2020-03" db="EMBL/GenBank/DDBJ databases">
        <title>FDA dAtabase for Regulatory Grade micrObial Sequences (FDA-ARGOS): Supporting development and validation of Infectious Disease Dx tests.</title>
        <authorList>
            <person name="Campos J."/>
            <person name="Goldberg B."/>
            <person name="Tallon L."/>
            <person name="Sadzewicz L."/>
            <person name="Vavikolanu K."/>
            <person name="Mehta A."/>
            <person name="Aluvathingal J."/>
            <person name="Nadendla S."/>
            <person name="Nandy P."/>
            <person name="Geyer C."/>
            <person name="Yan Y."/>
            <person name="Sichtig H."/>
        </authorList>
    </citation>
    <scope>NUCLEOTIDE SEQUENCE [LARGE SCALE GENOMIC DNA]</scope>
    <source>
        <strain evidence="4">FDAARGOS_652</strain>
    </source>
</reference>
<protein>
    <submittedName>
        <fullName evidence="4">AMP-binding enzyme family protein</fullName>
    </submittedName>
</protein>
<dbReference type="SUPFAM" id="SSF56801">
    <property type="entry name" value="Acetyl-CoA synthetase-like"/>
    <property type="match status" value="1"/>
</dbReference>
<dbReference type="OrthoDB" id="1700726at2759"/>